<dbReference type="Proteomes" id="UP000092574">
    <property type="component" value="Chromosome"/>
</dbReference>
<dbReference type="KEGG" id="byl:A4V09_01175"/>
<feature type="transmembrane region" description="Helical" evidence="1">
    <location>
        <begin position="87"/>
        <end position="108"/>
    </location>
</feature>
<keyword evidence="1" id="KW-1133">Transmembrane helix</keyword>
<gene>
    <name evidence="2" type="ORF">A4V09_01175</name>
</gene>
<name>A0A1C7I6D5_9FIRM</name>
<feature type="transmembrane region" description="Helical" evidence="1">
    <location>
        <begin position="222"/>
        <end position="244"/>
    </location>
</feature>
<organism evidence="2 3">
    <name type="scientific">Blautia pseudococcoides</name>
    <dbReference type="NCBI Taxonomy" id="1796616"/>
    <lineage>
        <taxon>Bacteria</taxon>
        <taxon>Bacillati</taxon>
        <taxon>Bacillota</taxon>
        <taxon>Clostridia</taxon>
        <taxon>Lachnospirales</taxon>
        <taxon>Lachnospiraceae</taxon>
        <taxon>Blautia</taxon>
    </lineage>
</organism>
<dbReference type="EMBL" id="CP015405">
    <property type="protein sequence ID" value="ANU74494.1"/>
    <property type="molecule type" value="Genomic_DNA"/>
</dbReference>
<evidence type="ECO:0000313" key="2">
    <source>
        <dbReference type="EMBL" id="ANU74494.1"/>
    </source>
</evidence>
<reference evidence="2" key="1">
    <citation type="submission" date="2017-04" db="EMBL/GenBank/DDBJ databases">
        <title>Complete Genome Sequences of Twelve Strains of a Stable Defined Moderately Diverse Mouse Microbiota 2 (sDMDMm2).</title>
        <authorList>
            <person name="Uchimura Y."/>
            <person name="Wyss M."/>
            <person name="Brugiroux S."/>
            <person name="Limenitakis J.P."/>
            <person name="Stecher B."/>
            <person name="McCoy K.D."/>
            <person name="Macpherson A.J."/>
        </authorList>
    </citation>
    <scope>NUCLEOTIDE SEQUENCE</scope>
    <source>
        <strain evidence="2">YL58</strain>
    </source>
</reference>
<dbReference type="RefSeq" id="WP_065540725.1">
    <property type="nucleotide sequence ID" value="NZ_CP015405.2"/>
</dbReference>
<feature type="transmembrane region" description="Helical" evidence="1">
    <location>
        <begin position="494"/>
        <end position="518"/>
    </location>
</feature>
<protein>
    <submittedName>
        <fullName evidence="2">Uncharacterized protein</fullName>
    </submittedName>
</protein>
<proteinExistence type="predicted"/>
<keyword evidence="1" id="KW-0472">Membrane</keyword>
<dbReference type="AlphaFoldDB" id="A0A1C7I6D5"/>
<feature type="transmembrane region" description="Helical" evidence="1">
    <location>
        <begin position="318"/>
        <end position="335"/>
    </location>
</feature>
<sequence>MIRTFRISFSLKNTYRVNTILYSIKQIPLVKKLLPESLYKSRGLKISANILAVLWELISTFLGKFLYLLILVFGIGANYENLGNGTLFVHILFFLTIIGAYMNTYMFNPSNDKYYAMLLMRMDARSYTLTNYVYHMGKCILGFMPFLILLGVGRNIPLWCCLLFPFFIVSVKMLIAWNYLADFKKSGESKDENLPGRLTWGLTAVFLAAAYGLPYLGIILPLWFMAAVMLLSLAGAFAAAVYMAKFDGYRELYQQLLAKFRSGMDFKQTAKAAVEEQNRKLISQDRGITSDKKGFEFFNELFVRRHQKILWRSVKRQAMICLFLFVGILFLVRINEDVRRQINRMLMVFLPYFVFIMYMINRGTSFTQALFMNCDHSMLTYSFYKRPEFILKLFRIRLREIIKVNLLPAGVIGVGLPVLLYFSGGTDNPLNYLLLFVSVLALSAFFSVHYLTCYYLLQPYNAGTEVVGGTYKIVTWVTYIVCFAFMNLRMSTLVFGSVVTFFCVVYCVGACVAVYRVADKTFRLRN</sequence>
<keyword evidence="3" id="KW-1185">Reference proteome</keyword>
<feature type="transmembrane region" description="Helical" evidence="1">
    <location>
        <begin position="404"/>
        <end position="424"/>
    </location>
</feature>
<feature type="transmembrane region" description="Helical" evidence="1">
    <location>
        <begin position="341"/>
        <end position="360"/>
    </location>
</feature>
<dbReference type="OrthoDB" id="1710898at2"/>
<feature type="transmembrane region" description="Helical" evidence="1">
    <location>
        <begin position="469"/>
        <end position="488"/>
    </location>
</feature>
<keyword evidence="1" id="KW-0812">Transmembrane</keyword>
<evidence type="ECO:0000256" key="1">
    <source>
        <dbReference type="SAM" id="Phobius"/>
    </source>
</evidence>
<accession>A0A1C7I6D5</accession>
<feature type="transmembrane region" description="Helical" evidence="1">
    <location>
        <begin position="430"/>
        <end position="457"/>
    </location>
</feature>
<feature type="transmembrane region" description="Helical" evidence="1">
    <location>
        <begin position="198"/>
        <end position="216"/>
    </location>
</feature>
<feature type="transmembrane region" description="Helical" evidence="1">
    <location>
        <begin position="156"/>
        <end position="177"/>
    </location>
</feature>
<dbReference type="STRING" id="1796616.A4V09_01175"/>
<feature type="transmembrane region" description="Helical" evidence="1">
    <location>
        <begin position="50"/>
        <end position="75"/>
    </location>
</feature>
<evidence type="ECO:0000313" key="3">
    <source>
        <dbReference type="Proteomes" id="UP000092574"/>
    </source>
</evidence>
<feature type="transmembrane region" description="Helical" evidence="1">
    <location>
        <begin position="129"/>
        <end position="150"/>
    </location>
</feature>